<dbReference type="EMBL" id="DTBZ01000100">
    <property type="protein sequence ID" value="HGQ18382.1"/>
    <property type="molecule type" value="Genomic_DNA"/>
</dbReference>
<dbReference type="InterPro" id="IPR051198">
    <property type="entry name" value="BchE-like"/>
</dbReference>
<comment type="cofactor">
    <cofactor evidence="1">
        <name>[4Fe-4S] cluster</name>
        <dbReference type="ChEBI" id="CHEBI:49883"/>
    </cofactor>
</comment>
<dbReference type="SFLD" id="SFLDS00029">
    <property type="entry name" value="Radical_SAM"/>
    <property type="match status" value="1"/>
</dbReference>
<reference evidence="7" key="1">
    <citation type="journal article" date="2020" name="mSystems">
        <title>Genome- and Community-Level Interaction Insights into Carbon Utilization and Element Cycling Functions of Hydrothermarchaeota in Hydrothermal Sediment.</title>
        <authorList>
            <person name="Zhou Z."/>
            <person name="Liu Y."/>
            <person name="Xu W."/>
            <person name="Pan J."/>
            <person name="Luo Z.H."/>
            <person name="Li M."/>
        </authorList>
    </citation>
    <scope>NUCLEOTIDE SEQUENCE [LARGE SCALE GENOMIC DNA]</scope>
    <source>
        <strain evidence="7">SpSt-657</strain>
    </source>
</reference>
<dbReference type="InterPro" id="IPR023404">
    <property type="entry name" value="rSAM_horseshoe"/>
</dbReference>
<dbReference type="Pfam" id="PF04055">
    <property type="entry name" value="Radical_SAM"/>
    <property type="match status" value="1"/>
</dbReference>
<dbReference type="GO" id="GO:0003824">
    <property type="term" value="F:catalytic activity"/>
    <property type="evidence" value="ECO:0007669"/>
    <property type="project" value="InterPro"/>
</dbReference>
<protein>
    <submittedName>
        <fullName evidence="7">Radical SAM protein</fullName>
    </submittedName>
</protein>
<dbReference type="PANTHER" id="PTHR43409:SF17">
    <property type="entry name" value="METHYLTHIOTRANSFERASE MJ0865-RELATED"/>
    <property type="match status" value="1"/>
</dbReference>
<feature type="domain" description="Radical SAM core" evidence="6">
    <location>
        <begin position="221"/>
        <end position="472"/>
    </location>
</feature>
<evidence type="ECO:0000259" key="6">
    <source>
        <dbReference type="PROSITE" id="PS51918"/>
    </source>
</evidence>
<evidence type="ECO:0000256" key="1">
    <source>
        <dbReference type="ARBA" id="ARBA00001966"/>
    </source>
</evidence>
<keyword evidence="3" id="KW-0479">Metal-binding</keyword>
<dbReference type="SUPFAM" id="SSF102114">
    <property type="entry name" value="Radical SAM enzymes"/>
    <property type="match status" value="1"/>
</dbReference>
<evidence type="ECO:0000256" key="4">
    <source>
        <dbReference type="ARBA" id="ARBA00023004"/>
    </source>
</evidence>
<gene>
    <name evidence="7" type="ORF">ENU30_05355</name>
</gene>
<name>A0A7J3JQP5_9CREN</name>
<keyword evidence="5" id="KW-0411">Iron-sulfur</keyword>
<dbReference type="SMART" id="SM00729">
    <property type="entry name" value="Elp3"/>
    <property type="match status" value="1"/>
</dbReference>
<dbReference type="GO" id="GO:0046872">
    <property type="term" value="F:metal ion binding"/>
    <property type="evidence" value="ECO:0007669"/>
    <property type="project" value="UniProtKB-KW"/>
</dbReference>
<proteinExistence type="predicted"/>
<dbReference type="PANTHER" id="PTHR43409">
    <property type="entry name" value="ANAEROBIC MAGNESIUM-PROTOPORPHYRIN IX MONOMETHYL ESTER CYCLASE-RELATED"/>
    <property type="match status" value="1"/>
</dbReference>
<accession>A0A7J3JQP5</accession>
<dbReference type="SFLD" id="SFLDG01082">
    <property type="entry name" value="B12-binding_domain_containing"/>
    <property type="match status" value="1"/>
</dbReference>
<sequence>MRIEILDKVMVIDANARGRGRRFSTLDVIGVGPRLIVSLLKSYGLYADLMPYEVFVRDPSIAKEFDVLAISYMVSDVVAVKKAIEIWRKLNRDGIVVLGGPGTLDTDTLTELDFDLAFKGESELTLDNIFSRYRSLYDVLHGVREQEIQPGLVVKLSGRRLIDGGIGCWVPRELINRVMPDVDSVTKYPFYWASRVYVEVVRGCSNFYRPVLAAGASCLGCNICRSGNLSSRIRCPIGIPPGCGYCSVPAIHGPARSREMDSIVGEVKALIKAGVTRVVLSAPDFLDYGRDFLVDDLLTDPCNPKPNVDAIDRLLHSLTSITEVAEGSATISIENVKPCLVTEEVAEILGRYLKDSVVYIGVESCSDRLLKSIGRPSMYSESLKAIELLSKYGLRPYVYLMHGLPSECDEDIKSTLACIDIFRSLGVEKIVLYRFTPLPYTAFSSSPRPEPAVSNPIKAILYRSVTNFNRDRKYGLLNRVIDVVIAARYRDPRYLVSYPLKHGPVVLIRASKNFIGTIAAIRVTGVKSDRLVYGELIYVKKRLKPRQHIQ</sequence>
<dbReference type="GO" id="GO:0051536">
    <property type="term" value="F:iron-sulfur cluster binding"/>
    <property type="evidence" value="ECO:0007669"/>
    <property type="project" value="UniProtKB-KW"/>
</dbReference>
<keyword evidence="4" id="KW-0408">Iron</keyword>
<keyword evidence="2" id="KW-0949">S-adenosyl-L-methionine</keyword>
<dbReference type="AlphaFoldDB" id="A0A7J3JQP5"/>
<dbReference type="Gene3D" id="3.40.50.280">
    <property type="entry name" value="Cobalamin-binding domain"/>
    <property type="match status" value="1"/>
</dbReference>
<evidence type="ECO:0000256" key="5">
    <source>
        <dbReference type="ARBA" id="ARBA00023014"/>
    </source>
</evidence>
<dbReference type="CDD" id="cd01335">
    <property type="entry name" value="Radical_SAM"/>
    <property type="match status" value="1"/>
</dbReference>
<comment type="caution">
    <text evidence="7">The sequence shown here is derived from an EMBL/GenBank/DDBJ whole genome shotgun (WGS) entry which is preliminary data.</text>
</comment>
<evidence type="ECO:0000256" key="2">
    <source>
        <dbReference type="ARBA" id="ARBA00022691"/>
    </source>
</evidence>
<dbReference type="InterPro" id="IPR007197">
    <property type="entry name" value="rSAM"/>
</dbReference>
<dbReference type="Gene3D" id="3.80.30.20">
    <property type="entry name" value="tm_1862 like domain"/>
    <property type="match status" value="1"/>
</dbReference>
<dbReference type="InterPro" id="IPR058240">
    <property type="entry name" value="rSAM_sf"/>
</dbReference>
<evidence type="ECO:0000313" key="7">
    <source>
        <dbReference type="EMBL" id="HGQ18382.1"/>
    </source>
</evidence>
<organism evidence="7">
    <name type="scientific">Ignisphaera aggregans</name>
    <dbReference type="NCBI Taxonomy" id="334771"/>
    <lineage>
        <taxon>Archaea</taxon>
        <taxon>Thermoproteota</taxon>
        <taxon>Thermoprotei</taxon>
        <taxon>Desulfurococcales</taxon>
        <taxon>Desulfurococcaceae</taxon>
        <taxon>Ignisphaera</taxon>
    </lineage>
</organism>
<evidence type="ECO:0000256" key="3">
    <source>
        <dbReference type="ARBA" id="ARBA00022723"/>
    </source>
</evidence>
<dbReference type="PROSITE" id="PS51918">
    <property type="entry name" value="RADICAL_SAM"/>
    <property type="match status" value="1"/>
</dbReference>
<dbReference type="InterPro" id="IPR006638">
    <property type="entry name" value="Elp3/MiaA/NifB-like_rSAM"/>
</dbReference>